<name>K0RZU1_THAOC</name>
<dbReference type="Gene3D" id="1.25.40.10">
    <property type="entry name" value="Tetratricopeptide repeat domain"/>
    <property type="match status" value="1"/>
</dbReference>
<evidence type="ECO:0000313" key="4">
    <source>
        <dbReference type="EMBL" id="EJK54301.1"/>
    </source>
</evidence>
<dbReference type="EMBL" id="AGNL01036031">
    <property type="protein sequence ID" value="EJK54301.1"/>
    <property type="molecule type" value="Genomic_DNA"/>
</dbReference>
<keyword evidence="5" id="KW-1185">Reference proteome</keyword>
<dbReference type="AlphaFoldDB" id="K0RZU1"/>
<keyword evidence="2" id="KW-0802">TPR repeat</keyword>
<dbReference type="InterPro" id="IPR011990">
    <property type="entry name" value="TPR-like_helical_dom_sf"/>
</dbReference>
<dbReference type="InterPro" id="IPR039663">
    <property type="entry name" value="AIP/AIPL1/TTC9"/>
</dbReference>
<protein>
    <submittedName>
        <fullName evidence="4">Uncharacterized protein</fullName>
    </submittedName>
</protein>
<evidence type="ECO:0000256" key="2">
    <source>
        <dbReference type="ARBA" id="ARBA00022803"/>
    </source>
</evidence>
<sequence length="390" mass="41660">MQSNRVYRPPRRRRRLLLFSAAIVSIRPSTCSRFGSTHRHHLSRSPSAFHDDHALLSRRKRFRESTSCRRILNVRGGSDGEENGQDDDGSELLEAQAQSDGSGDETASDTPVIDVSIMNGPGDYETGQEEESSSEEEGTTATSEASVTIDAAEPDIAESEEHDSQSIDEDDQRASAPDPNEESESDLSEIIGDLQCRASDRRAEGKELHDAGNLSEAAAAFHAAATLLDEAIEVQQIADAEADGSVSLERATCRLHEALCLLKDGRPEECIAACSDVLQDGVRVVAAGEVVGADPDDPEAAETAKSVVVEPAASKRRDSLPPQIRARALHRRAKARLAVDDLDGALEDARGAAFMGDRNAVQFYGRLMREGPGVVPEGGGLGAAPPPCSA</sequence>
<feature type="compositionally biased region" description="Acidic residues" evidence="3">
    <location>
        <begin position="126"/>
        <end position="138"/>
    </location>
</feature>
<evidence type="ECO:0000256" key="1">
    <source>
        <dbReference type="ARBA" id="ARBA00022737"/>
    </source>
</evidence>
<dbReference type="PANTHER" id="PTHR11242:SF0">
    <property type="entry name" value="TPR_REGION DOMAIN-CONTAINING PROTEIN"/>
    <property type="match status" value="1"/>
</dbReference>
<reference evidence="4 5" key="1">
    <citation type="journal article" date="2012" name="Genome Biol.">
        <title>Genome and low-iron response of an oceanic diatom adapted to chronic iron limitation.</title>
        <authorList>
            <person name="Lommer M."/>
            <person name="Specht M."/>
            <person name="Roy A.S."/>
            <person name="Kraemer L."/>
            <person name="Andreson R."/>
            <person name="Gutowska M.A."/>
            <person name="Wolf J."/>
            <person name="Bergner S.V."/>
            <person name="Schilhabel M.B."/>
            <person name="Klostermeier U.C."/>
            <person name="Beiko R.G."/>
            <person name="Rosenstiel P."/>
            <person name="Hippler M."/>
            <person name="Laroche J."/>
        </authorList>
    </citation>
    <scope>NUCLEOTIDE SEQUENCE [LARGE SCALE GENOMIC DNA]</scope>
    <source>
        <strain evidence="4 5">CCMP1005</strain>
    </source>
</reference>
<dbReference type="eggNOG" id="ENOG502SNY0">
    <property type="taxonomic scope" value="Eukaryota"/>
</dbReference>
<evidence type="ECO:0000313" key="5">
    <source>
        <dbReference type="Proteomes" id="UP000266841"/>
    </source>
</evidence>
<proteinExistence type="predicted"/>
<feature type="compositionally biased region" description="Acidic residues" evidence="3">
    <location>
        <begin position="152"/>
        <end position="171"/>
    </location>
</feature>
<comment type="caution">
    <text evidence="4">The sequence shown here is derived from an EMBL/GenBank/DDBJ whole genome shotgun (WGS) entry which is preliminary data.</text>
</comment>
<dbReference type="SUPFAM" id="SSF48452">
    <property type="entry name" value="TPR-like"/>
    <property type="match status" value="1"/>
</dbReference>
<feature type="region of interest" description="Disordered" evidence="3">
    <location>
        <begin position="95"/>
        <end position="190"/>
    </location>
</feature>
<accession>K0RZU1</accession>
<gene>
    <name evidence="4" type="ORF">THAOC_26088</name>
</gene>
<dbReference type="PANTHER" id="PTHR11242">
    <property type="entry name" value="ARYL HYDROCARBON RECEPTOR INTERACTING PROTEIN RELATED"/>
    <property type="match status" value="1"/>
</dbReference>
<organism evidence="4 5">
    <name type="scientific">Thalassiosira oceanica</name>
    <name type="common">Marine diatom</name>
    <dbReference type="NCBI Taxonomy" id="159749"/>
    <lineage>
        <taxon>Eukaryota</taxon>
        <taxon>Sar</taxon>
        <taxon>Stramenopiles</taxon>
        <taxon>Ochrophyta</taxon>
        <taxon>Bacillariophyta</taxon>
        <taxon>Coscinodiscophyceae</taxon>
        <taxon>Thalassiosirophycidae</taxon>
        <taxon>Thalassiosirales</taxon>
        <taxon>Thalassiosiraceae</taxon>
        <taxon>Thalassiosira</taxon>
    </lineage>
</organism>
<dbReference type="Proteomes" id="UP000266841">
    <property type="component" value="Unassembled WGS sequence"/>
</dbReference>
<feature type="compositionally biased region" description="Low complexity" evidence="3">
    <location>
        <begin position="139"/>
        <end position="148"/>
    </location>
</feature>
<keyword evidence="1" id="KW-0677">Repeat</keyword>
<evidence type="ECO:0000256" key="3">
    <source>
        <dbReference type="SAM" id="MobiDB-lite"/>
    </source>
</evidence>